<protein>
    <submittedName>
        <fullName evidence="6">ATP-binding cassette domain-containing protein</fullName>
    </submittedName>
</protein>
<dbReference type="Gene3D" id="3.40.50.300">
    <property type="entry name" value="P-loop containing nucleotide triphosphate hydrolases"/>
    <property type="match status" value="1"/>
</dbReference>
<dbReference type="InterPro" id="IPR003439">
    <property type="entry name" value="ABC_transporter-like_ATP-bd"/>
</dbReference>
<evidence type="ECO:0000256" key="3">
    <source>
        <dbReference type="ARBA" id="ARBA00022741"/>
    </source>
</evidence>
<reference evidence="6 7" key="1">
    <citation type="submission" date="2019-11" db="EMBL/GenBank/DDBJ databases">
        <authorList>
            <person name="Dong K."/>
        </authorList>
    </citation>
    <scope>NUCLEOTIDE SEQUENCE [LARGE SCALE GENOMIC DNA]</scope>
    <source>
        <strain evidence="6 7">NBRC 112902</strain>
    </source>
</reference>
<dbReference type="PROSITE" id="PS00211">
    <property type="entry name" value="ABC_TRANSPORTER_1"/>
    <property type="match status" value="1"/>
</dbReference>
<dbReference type="SMART" id="SM00382">
    <property type="entry name" value="AAA"/>
    <property type="match status" value="1"/>
</dbReference>
<dbReference type="Proteomes" id="UP000449846">
    <property type="component" value="Unassembled WGS sequence"/>
</dbReference>
<dbReference type="InterPro" id="IPR003593">
    <property type="entry name" value="AAA+_ATPase"/>
</dbReference>
<accession>A0A844HRP6</accession>
<dbReference type="InterPro" id="IPR017871">
    <property type="entry name" value="ABC_transporter-like_CS"/>
</dbReference>
<evidence type="ECO:0000256" key="1">
    <source>
        <dbReference type="ARBA" id="ARBA00005417"/>
    </source>
</evidence>
<keyword evidence="2" id="KW-0813">Transport</keyword>
<evidence type="ECO:0000259" key="5">
    <source>
        <dbReference type="PROSITE" id="PS50893"/>
    </source>
</evidence>
<organism evidence="6 7">
    <name type="scientific">Paracoccus litorisediminis</name>
    <dbReference type="NCBI Taxonomy" id="2006130"/>
    <lineage>
        <taxon>Bacteria</taxon>
        <taxon>Pseudomonadati</taxon>
        <taxon>Pseudomonadota</taxon>
        <taxon>Alphaproteobacteria</taxon>
        <taxon>Rhodobacterales</taxon>
        <taxon>Paracoccaceae</taxon>
        <taxon>Paracoccus</taxon>
    </lineage>
</organism>
<evidence type="ECO:0000313" key="6">
    <source>
        <dbReference type="EMBL" id="MTH62506.1"/>
    </source>
</evidence>
<keyword evidence="7" id="KW-1185">Reference proteome</keyword>
<dbReference type="InterPro" id="IPR027417">
    <property type="entry name" value="P-loop_NTPase"/>
</dbReference>
<dbReference type="GO" id="GO:0005524">
    <property type="term" value="F:ATP binding"/>
    <property type="evidence" value="ECO:0007669"/>
    <property type="project" value="UniProtKB-KW"/>
</dbReference>
<dbReference type="Pfam" id="PF00005">
    <property type="entry name" value="ABC_tran"/>
    <property type="match status" value="1"/>
</dbReference>
<keyword evidence="3" id="KW-0547">Nucleotide-binding</keyword>
<evidence type="ECO:0000256" key="4">
    <source>
        <dbReference type="ARBA" id="ARBA00022840"/>
    </source>
</evidence>
<sequence>MRITATKLVLQAQGRTIIDGVDLDIAPGETFGLIGPNGSGKSTLLRLLAGLERRAGGEVSLDGHNLRRIPRREIARRLAMVEQQAETTDCLSARQVVELGRTPWLSALVPWGAKDTAIVDEALYAVGMKGMSSRPWSTLSGGERQRLQIARALAQRPRVLLLDEPTNHLDIHHQLALLRLVEELPLTVVIALHDLNQAMGCDRLGVMSQGRMVACGKPAEILTPDLLRAIFRVGATLLTDPQDNTKVLRFHDIENSR</sequence>
<keyword evidence="4 6" id="KW-0067">ATP-binding</keyword>
<evidence type="ECO:0000313" key="7">
    <source>
        <dbReference type="Proteomes" id="UP000449846"/>
    </source>
</evidence>
<dbReference type="PANTHER" id="PTHR42794">
    <property type="entry name" value="HEMIN IMPORT ATP-BINDING PROTEIN HMUV"/>
    <property type="match status" value="1"/>
</dbReference>
<proteinExistence type="inferred from homology"/>
<dbReference type="GO" id="GO:0016887">
    <property type="term" value="F:ATP hydrolysis activity"/>
    <property type="evidence" value="ECO:0007669"/>
    <property type="project" value="InterPro"/>
</dbReference>
<dbReference type="AlphaFoldDB" id="A0A844HRP6"/>
<dbReference type="RefSeq" id="WP_155042449.1">
    <property type="nucleotide sequence ID" value="NZ_WMIG01000039.1"/>
</dbReference>
<evidence type="ECO:0000256" key="2">
    <source>
        <dbReference type="ARBA" id="ARBA00022448"/>
    </source>
</evidence>
<dbReference type="PANTHER" id="PTHR42794:SF2">
    <property type="entry name" value="ABC TRANSPORTER ATP-BINDING PROTEIN"/>
    <property type="match status" value="1"/>
</dbReference>
<comment type="similarity">
    <text evidence="1">Belongs to the ABC transporter superfamily.</text>
</comment>
<name>A0A844HRP6_9RHOB</name>
<dbReference type="CDD" id="cd03214">
    <property type="entry name" value="ABC_Iron-Siderophores_B12_Hemin"/>
    <property type="match status" value="1"/>
</dbReference>
<feature type="domain" description="ABC transporter" evidence="5">
    <location>
        <begin position="3"/>
        <end position="234"/>
    </location>
</feature>
<dbReference type="EMBL" id="WMIG01000039">
    <property type="protein sequence ID" value="MTH62506.1"/>
    <property type="molecule type" value="Genomic_DNA"/>
</dbReference>
<comment type="caution">
    <text evidence="6">The sequence shown here is derived from an EMBL/GenBank/DDBJ whole genome shotgun (WGS) entry which is preliminary data.</text>
</comment>
<dbReference type="OrthoDB" id="9805601at2"/>
<dbReference type="PROSITE" id="PS50893">
    <property type="entry name" value="ABC_TRANSPORTER_2"/>
    <property type="match status" value="1"/>
</dbReference>
<dbReference type="SUPFAM" id="SSF52540">
    <property type="entry name" value="P-loop containing nucleoside triphosphate hydrolases"/>
    <property type="match status" value="1"/>
</dbReference>
<gene>
    <name evidence="6" type="ORF">GL300_25340</name>
</gene>
<dbReference type="FunFam" id="3.40.50.300:FF:000134">
    <property type="entry name" value="Iron-enterobactin ABC transporter ATP-binding protein"/>
    <property type="match status" value="1"/>
</dbReference>